<dbReference type="PROSITE" id="PS01063">
    <property type="entry name" value="SIGMA70_ECF"/>
    <property type="match status" value="1"/>
</dbReference>
<keyword evidence="5 6" id="KW-0804">Transcription</keyword>
<dbReference type="Proteomes" id="UP001595755">
    <property type="component" value="Unassembled WGS sequence"/>
</dbReference>
<keyword evidence="4 6" id="KW-0238">DNA-binding</keyword>
<evidence type="ECO:0000313" key="9">
    <source>
        <dbReference type="Proteomes" id="UP001595755"/>
    </source>
</evidence>
<reference evidence="9" key="1">
    <citation type="journal article" date="2019" name="Int. J. Syst. Evol. Microbiol.">
        <title>The Global Catalogue of Microorganisms (GCM) 10K type strain sequencing project: providing services to taxonomists for standard genome sequencing and annotation.</title>
        <authorList>
            <consortium name="The Broad Institute Genomics Platform"/>
            <consortium name="The Broad Institute Genome Sequencing Center for Infectious Disease"/>
            <person name="Wu L."/>
            <person name="Ma J."/>
        </authorList>
    </citation>
    <scope>NUCLEOTIDE SEQUENCE [LARGE SCALE GENOMIC DNA]</scope>
    <source>
        <strain evidence="9">CGMCC 4.1641</strain>
    </source>
</reference>
<dbReference type="RefSeq" id="WP_204606122.1">
    <property type="nucleotide sequence ID" value="NZ_JBHSED010000020.1"/>
</dbReference>
<comment type="caution">
    <text evidence="8">The sequence shown here is derived from an EMBL/GenBank/DDBJ whole genome shotgun (WGS) entry which is preliminary data.</text>
</comment>
<dbReference type="InterPro" id="IPR007630">
    <property type="entry name" value="RNA_pol_sigma70_r4"/>
</dbReference>
<dbReference type="Gene3D" id="1.10.10.10">
    <property type="entry name" value="Winged helix-like DNA-binding domain superfamily/Winged helix DNA-binding domain"/>
    <property type="match status" value="1"/>
</dbReference>
<evidence type="ECO:0000256" key="2">
    <source>
        <dbReference type="ARBA" id="ARBA00023015"/>
    </source>
</evidence>
<dbReference type="InterPro" id="IPR036388">
    <property type="entry name" value="WH-like_DNA-bd_sf"/>
</dbReference>
<evidence type="ECO:0000256" key="1">
    <source>
        <dbReference type="ARBA" id="ARBA00010641"/>
    </source>
</evidence>
<evidence type="ECO:0000256" key="4">
    <source>
        <dbReference type="ARBA" id="ARBA00023125"/>
    </source>
</evidence>
<keyword evidence="2 6" id="KW-0805">Transcription regulation</keyword>
<evidence type="ECO:0000256" key="5">
    <source>
        <dbReference type="ARBA" id="ARBA00023163"/>
    </source>
</evidence>
<dbReference type="SUPFAM" id="SSF88659">
    <property type="entry name" value="Sigma3 and sigma4 domains of RNA polymerase sigma factors"/>
    <property type="match status" value="1"/>
</dbReference>
<dbReference type="PANTHER" id="PTHR43133:SF60">
    <property type="entry name" value="RNA POLYMERASE SIGMA FACTOR SIGV"/>
    <property type="match status" value="1"/>
</dbReference>
<dbReference type="InterPro" id="IPR000838">
    <property type="entry name" value="RNA_pol_sigma70_ECF_CS"/>
</dbReference>
<dbReference type="PANTHER" id="PTHR43133">
    <property type="entry name" value="RNA POLYMERASE ECF-TYPE SIGMA FACTO"/>
    <property type="match status" value="1"/>
</dbReference>
<dbReference type="SUPFAM" id="SSF88946">
    <property type="entry name" value="Sigma2 domain of RNA polymerase sigma factors"/>
    <property type="match status" value="1"/>
</dbReference>
<protein>
    <recommendedName>
        <fullName evidence="6">RNA polymerase sigma factor</fullName>
    </recommendedName>
</protein>
<dbReference type="Pfam" id="PF04545">
    <property type="entry name" value="Sigma70_r4"/>
    <property type="match status" value="1"/>
</dbReference>
<organism evidence="8 9">
    <name type="scientific">Cohnella boryungensis</name>
    <dbReference type="NCBI Taxonomy" id="768479"/>
    <lineage>
        <taxon>Bacteria</taxon>
        <taxon>Bacillati</taxon>
        <taxon>Bacillota</taxon>
        <taxon>Bacilli</taxon>
        <taxon>Bacillales</taxon>
        <taxon>Paenibacillaceae</taxon>
        <taxon>Cohnella</taxon>
    </lineage>
</organism>
<comment type="similarity">
    <text evidence="1 6">Belongs to the sigma-70 factor family. ECF subfamily.</text>
</comment>
<evidence type="ECO:0000259" key="7">
    <source>
        <dbReference type="PROSITE" id="PS00622"/>
    </source>
</evidence>
<dbReference type="NCBIfam" id="TIGR02937">
    <property type="entry name" value="sigma70-ECF"/>
    <property type="match status" value="1"/>
</dbReference>
<dbReference type="EMBL" id="JBHSED010000020">
    <property type="protein sequence ID" value="MFC4304223.1"/>
    <property type="molecule type" value="Genomic_DNA"/>
</dbReference>
<name>A0ABV8SBE9_9BACL</name>
<dbReference type="InterPro" id="IPR013324">
    <property type="entry name" value="RNA_pol_sigma_r3/r4-like"/>
</dbReference>
<gene>
    <name evidence="8" type="ORF">ACFO1S_12365</name>
</gene>
<dbReference type="Gene3D" id="1.10.1740.10">
    <property type="match status" value="1"/>
</dbReference>
<sequence>MTRPDKRSRSEPMTDGELAGKLREHYGMVFHYLLKVTMDRTLAEDLTQETMIRAIEKIGTYDDRFKFSTWLITIGTRLFLDQLRKSKRERRLIGHSSRMSGLQWETTARGTEWTALMASLEQLSKEERMPLVLKHYYGYTYEEIGAMMSLPSGTVKSRIHNVITKLREERDEHEANRAENRR</sequence>
<feature type="domain" description="HTH luxR-type" evidence="7">
    <location>
        <begin position="138"/>
        <end position="165"/>
    </location>
</feature>
<dbReference type="PROSITE" id="PS00622">
    <property type="entry name" value="HTH_LUXR_1"/>
    <property type="match status" value="1"/>
</dbReference>
<dbReference type="InterPro" id="IPR007627">
    <property type="entry name" value="RNA_pol_sigma70_r2"/>
</dbReference>
<dbReference type="InterPro" id="IPR039425">
    <property type="entry name" value="RNA_pol_sigma-70-like"/>
</dbReference>
<dbReference type="InterPro" id="IPR000792">
    <property type="entry name" value="Tscrpt_reg_LuxR_C"/>
</dbReference>
<accession>A0ABV8SBE9</accession>
<evidence type="ECO:0000256" key="6">
    <source>
        <dbReference type="RuleBase" id="RU000716"/>
    </source>
</evidence>
<keyword evidence="9" id="KW-1185">Reference proteome</keyword>
<evidence type="ECO:0000313" key="8">
    <source>
        <dbReference type="EMBL" id="MFC4304223.1"/>
    </source>
</evidence>
<dbReference type="Pfam" id="PF04542">
    <property type="entry name" value="Sigma70_r2"/>
    <property type="match status" value="1"/>
</dbReference>
<evidence type="ECO:0000256" key="3">
    <source>
        <dbReference type="ARBA" id="ARBA00023082"/>
    </source>
</evidence>
<dbReference type="InterPro" id="IPR013325">
    <property type="entry name" value="RNA_pol_sigma_r2"/>
</dbReference>
<dbReference type="InterPro" id="IPR014284">
    <property type="entry name" value="RNA_pol_sigma-70_dom"/>
</dbReference>
<keyword evidence="3 6" id="KW-0731">Sigma factor</keyword>
<proteinExistence type="inferred from homology"/>
<dbReference type="CDD" id="cd06171">
    <property type="entry name" value="Sigma70_r4"/>
    <property type="match status" value="1"/>
</dbReference>